<dbReference type="InParanoid" id="A2DGX9"/>
<accession>A2DGX9</accession>
<dbReference type="RefSeq" id="XP_001581275.1">
    <property type="nucleotide sequence ID" value="XM_001581225.1"/>
</dbReference>
<dbReference type="KEGG" id="tva:5465826"/>
<dbReference type="VEuPathDB" id="TrichDB:TVAG_192650"/>
<dbReference type="InterPro" id="IPR049625">
    <property type="entry name" value="Glyco_transf_61_cat"/>
</dbReference>
<feature type="domain" description="Glycosyltransferase 61 catalytic" evidence="1">
    <location>
        <begin position="156"/>
        <end position="329"/>
    </location>
</feature>
<organism evidence="2 3">
    <name type="scientific">Trichomonas vaginalis (strain ATCC PRA-98 / G3)</name>
    <dbReference type="NCBI Taxonomy" id="412133"/>
    <lineage>
        <taxon>Eukaryota</taxon>
        <taxon>Metamonada</taxon>
        <taxon>Parabasalia</taxon>
        <taxon>Trichomonadida</taxon>
        <taxon>Trichomonadidae</taxon>
        <taxon>Trichomonas</taxon>
    </lineage>
</organism>
<dbReference type="VEuPathDB" id="TrichDB:TVAGG3_0319110"/>
<dbReference type="EMBL" id="DS113199">
    <property type="protein sequence ID" value="EAY20289.1"/>
    <property type="molecule type" value="Genomic_DNA"/>
</dbReference>
<reference evidence="2" key="2">
    <citation type="journal article" date="2007" name="Science">
        <title>Draft genome sequence of the sexually transmitted pathogen Trichomonas vaginalis.</title>
        <authorList>
            <person name="Carlton J.M."/>
            <person name="Hirt R.P."/>
            <person name="Silva J.C."/>
            <person name="Delcher A.L."/>
            <person name="Schatz M."/>
            <person name="Zhao Q."/>
            <person name="Wortman J.R."/>
            <person name="Bidwell S.L."/>
            <person name="Alsmark U.C.M."/>
            <person name="Besteiro S."/>
            <person name="Sicheritz-Ponten T."/>
            <person name="Noel C.J."/>
            <person name="Dacks J.B."/>
            <person name="Foster P.G."/>
            <person name="Simillion C."/>
            <person name="Van de Peer Y."/>
            <person name="Miranda-Saavedra D."/>
            <person name="Barton G.J."/>
            <person name="Westrop G.D."/>
            <person name="Mueller S."/>
            <person name="Dessi D."/>
            <person name="Fiori P.L."/>
            <person name="Ren Q."/>
            <person name="Paulsen I."/>
            <person name="Zhang H."/>
            <person name="Bastida-Corcuera F.D."/>
            <person name="Simoes-Barbosa A."/>
            <person name="Brown M.T."/>
            <person name="Hayes R.D."/>
            <person name="Mukherjee M."/>
            <person name="Okumura C.Y."/>
            <person name="Schneider R."/>
            <person name="Smith A.J."/>
            <person name="Vanacova S."/>
            <person name="Villalvazo M."/>
            <person name="Haas B.J."/>
            <person name="Pertea M."/>
            <person name="Feldblyum T.V."/>
            <person name="Utterback T.R."/>
            <person name="Shu C.L."/>
            <person name="Osoegawa K."/>
            <person name="de Jong P.J."/>
            <person name="Hrdy I."/>
            <person name="Horvathova L."/>
            <person name="Zubacova Z."/>
            <person name="Dolezal P."/>
            <person name="Malik S.B."/>
            <person name="Logsdon J.M. Jr."/>
            <person name="Henze K."/>
            <person name="Gupta A."/>
            <person name="Wang C.C."/>
            <person name="Dunne R.L."/>
            <person name="Upcroft J.A."/>
            <person name="Upcroft P."/>
            <person name="White O."/>
            <person name="Salzberg S.L."/>
            <person name="Tang P."/>
            <person name="Chiu C.-H."/>
            <person name="Lee Y.-S."/>
            <person name="Embley T.M."/>
            <person name="Coombs G.H."/>
            <person name="Mottram J.C."/>
            <person name="Tachezy J."/>
            <person name="Fraser-Liggett C.M."/>
            <person name="Johnson P.J."/>
        </authorList>
    </citation>
    <scope>NUCLEOTIDE SEQUENCE [LARGE SCALE GENOMIC DNA]</scope>
    <source>
        <strain evidence="2">G3</strain>
    </source>
</reference>
<gene>
    <name evidence="2" type="ORF">TVAG_192650</name>
</gene>
<evidence type="ECO:0000313" key="3">
    <source>
        <dbReference type="Proteomes" id="UP000001542"/>
    </source>
</evidence>
<reference evidence="2" key="1">
    <citation type="submission" date="2006-10" db="EMBL/GenBank/DDBJ databases">
        <authorList>
            <person name="Amadeo P."/>
            <person name="Zhao Q."/>
            <person name="Wortman J."/>
            <person name="Fraser-Liggett C."/>
            <person name="Carlton J."/>
        </authorList>
    </citation>
    <scope>NUCLEOTIDE SEQUENCE</scope>
    <source>
        <strain evidence="2">G3</strain>
    </source>
</reference>
<dbReference type="AlphaFoldDB" id="A2DGX9"/>
<evidence type="ECO:0000259" key="1">
    <source>
        <dbReference type="Pfam" id="PF04577"/>
    </source>
</evidence>
<keyword evidence="3" id="KW-1185">Reference proteome</keyword>
<dbReference type="eggNOG" id="ENOG502RYQK">
    <property type="taxonomic scope" value="Eukaryota"/>
</dbReference>
<sequence>MDYKINFNAHKSGVHNLEVYYGVEVPHNFSATKSYHYVENSGHIFYILQFSSGFMNENFLFLPPSGLDRPYGLVPELEYLFWKNKEHIISFSDTREWHVSVSWDIKNGEAQLTNSDNCRKSNSSHHLNFCEWPKQVSNPSIDGAVIVNAGHYIDLYQHFYDNAQPHNAISLLTTGLSPKDVTIYTQACGNLVHQMQDHMGYKSQVTCQGKGVRVSAKRLILAAVVRVCHPWYFDWFTSLMDLPELKRDKIILLPRGGIFGGKGERIIDNLIDLVEPLSKIYGRENIIVFNKDDYRNFEKLRDLFSSAKIVIGPHGGAFYNAFLGGKDIVVVELLPIQMDGTYPSSTFGNMCIYSNSQMLGQTLFRYYTISYNINYKIDIDDFMDWFKYYPMRQVD</sequence>
<dbReference type="Pfam" id="PF04577">
    <property type="entry name" value="Glyco_transf_61"/>
    <property type="match status" value="1"/>
</dbReference>
<name>A2DGX9_TRIV3</name>
<dbReference type="OrthoDB" id="529273at2759"/>
<dbReference type="GO" id="GO:0016757">
    <property type="term" value="F:glycosyltransferase activity"/>
    <property type="evidence" value="ECO:0000318"/>
    <property type="project" value="GO_Central"/>
</dbReference>
<proteinExistence type="predicted"/>
<dbReference type="Proteomes" id="UP000001542">
    <property type="component" value="Unassembled WGS sequence"/>
</dbReference>
<evidence type="ECO:0000313" key="2">
    <source>
        <dbReference type="EMBL" id="EAY20289.1"/>
    </source>
</evidence>
<protein>
    <recommendedName>
        <fullName evidence="1">Glycosyltransferase 61 catalytic domain-containing protein</fullName>
    </recommendedName>
</protein>